<sequence length="141" mass="16372">MQNERLSRPFTNGQVRSEAEDIWKSNENLPNGASLRELHRYVKGLQEELNRAPEAFRQIALDFNAFCDEVLDECQHFHGLVIANKRLRRKHARHELWEAKRCLAEQLDNGEFTKDPDAQQPTSENVGEMSERLDNIAISDQ</sequence>
<dbReference type="EMBL" id="BSXG01000028">
    <property type="protein sequence ID" value="GME26505.1"/>
    <property type="molecule type" value="Genomic_DNA"/>
</dbReference>
<reference evidence="1" key="1">
    <citation type="submission" date="2024-09" db="EMBL/GenBank/DDBJ databases">
        <title>Draft Genome Sequences of Neofusicoccum parvum.</title>
        <authorList>
            <person name="Ashida A."/>
            <person name="Camagna M."/>
            <person name="Tanaka A."/>
            <person name="Takemoto D."/>
        </authorList>
    </citation>
    <scope>NUCLEOTIDE SEQUENCE</scope>
    <source>
        <strain evidence="1">PPO83</strain>
    </source>
</reference>
<evidence type="ECO:0000313" key="1">
    <source>
        <dbReference type="EMBL" id="GME26505.1"/>
    </source>
</evidence>
<protein>
    <submittedName>
        <fullName evidence="1">Uncharacterized protein</fullName>
    </submittedName>
</protein>
<gene>
    <name evidence="1" type="primary">g8865</name>
    <name evidence="1" type="ORF">NpPPO83_00008865</name>
</gene>
<organism evidence="1 2">
    <name type="scientific">Neofusicoccum parvum</name>
    <dbReference type="NCBI Taxonomy" id="310453"/>
    <lineage>
        <taxon>Eukaryota</taxon>
        <taxon>Fungi</taxon>
        <taxon>Dikarya</taxon>
        <taxon>Ascomycota</taxon>
        <taxon>Pezizomycotina</taxon>
        <taxon>Dothideomycetes</taxon>
        <taxon>Dothideomycetes incertae sedis</taxon>
        <taxon>Botryosphaeriales</taxon>
        <taxon>Botryosphaeriaceae</taxon>
        <taxon>Neofusicoccum</taxon>
    </lineage>
</organism>
<proteinExistence type="predicted"/>
<accession>A0ACB5S120</accession>
<name>A0ACB5S120_9PEZI</name>
<dbReference type="Proteomes" id="UP001165186">
    <property type="component" value="Unassembled WGS sequence"/>
</dbReference>
<keyword evidence="2" id="KW-1185">Reference proteome</keyword>
<comment type="caution">
    <text evidence="1">The sequence shown here is derived from an EMBL/GenBank/DDBJ whole genome shotgun (WGS) entry which is preliminary data.</text>
</comment>
<evidence type="ECO:0000313" key="2">
    <source>
        <dbReference type="Proteomes" id="UP001165186"/>
    </source>
</evidence>